<dbReference type="GO" id="GO:0044732">
    <property type="term" value="C:mitotic spindle pole body"/>
    <property type="evidence" value="ECO:0007669"/>
    <property type="project" value="TreeGrafter"/>
</dbReference>
<proteinExistence type="predicted"/>
<dbReference type="GO" id="GO:0031578">
    <property type="term" value="P:mitotic spindle orientation checkpoint signaling"/>
    <property type="evidence" value="ECO:0007669"/>
    <property type="project" value="TreeGrafter"/>
</dbReference>
<feature type="region of interest" description="Disordered" evidence="1">
    <location>
        <begin position="660"/>
        <end position="696"/>
    </location>
</feature>
<dbReference type="GO" id="GO:0005096">
    <property type="term" value="F:GTPase activator activity"/>
    <property type="evidence" value="ECO:0007669"/>
    <property type="project" value="InterPro"/>
</dbReference>
<sequence>MAASGDVKQLLSKATLFKRDIESWDNDFECDTDAAFRSSVSSSLSSSEGPTSRQYHVPVSLRNSTPALLNKPSHSYRNGSKLSTTDYLSSFRETDDDDEYFQPAMTKTLSKLSLKDEKQSRKRKSVQDFSTNETLKNPNFYSINTLTTIKKFPNATIKNTVKTPQNATTKITINKWAENIDDEIDDADFETGASRKTNTFRARQRKLSDTSMSIVKGSFFNPPSTLSSAPVMTLDNKNVTGSINNLQRRRQSPKRKSDCSMISEEDFESGFGELDEINPGNLQKFKSPILQKDPQLWDDENMESANDTATTSRHDSISSSLFSHSASTNTESEVDGEDFLDGLVIPDAPIDFQKALQHRQEEAEAQERRAVAFRNFSGGSQKYKYDTVGSNGSKTSLESDKNWDNEIEDADDELDFFQDIDIGDGDLIHRANLHRNLKLKMPEPMIQSTTKVIPKKPNATLSKTARVGFTENFANSRQASSNSLSGDITRQDRLRSKKSMPLLQSQTTQLLDQDTSTRRLHHQYSVIGEDTFIQQQGDSLNPTRRAQPKKVSSLRHIHSIAGIGGNDHEAIHYSFKNKSRKDPNSVSAAGIRFSRAHTGKVLGDGTELDLLDDLPVDASHELSFTVQPISNSKTIGRHYNSTSNTLNRISLSDYIEKPIKSSRKSRNQIVSKNSKDISGASSSNGRQKKISNEGSKGPRLIKQLSVPISTTVKGYNENMHFNVKTYCWEGNNEDLDRFENINGVHGNINNTTKTPGLIAFISSNEIKVVGDMVFDPSKMCWISIREGEEEDPFKDLGDDNDYLESMDHDADITFKAPQQPSSQLNLDKLTDFTKKGHKSHSRVNTDISLNMSHSQAFSPRSSLNGATECETSRTSSNFYKNHNQSQGTLGVYQLQQNYGEFIVGSEFDLTEEMIQKFIIGQERWAHKVRGWFPGEGYDVSYLQEIRKMVMKK</sequence>
<dbReference type="AlphaFoldDB" id="A0A5E8BBC5"/>
<dbReference type="EMBL" id="CABVLU010000001">
    <property type="protein sequence ID" value="VVT46675.1"/>
    <property type="molecule type" value="Genomic_DNA"/>
</dbReference>
<dbReference type="PANTHER" id="PTHR35140:SF1">
    <property type="entry name" value="MITOTIC CHECK POINT PROTEIN BFA1"/>
    <property type="match status" value="1"/>
</dbReference>
<dbReference type="Proteomes" id="UP000398389">
    <property type="component" value="Unassembled WGS sequence"/>
</dbReference>
<organism evidence="2 3">
    <name type="scientific">Magnusiomyces paraingens</name>
    <dbReference type="NCBI Taxonomy" id="2606893"/>
    <lineage>
        <taxon>Eukaryota</taxon>
        <taxon>Fungi</taxon>
        <taxon>Dikarya</taxon>
        <taxon>Ascomycota</taxon>
        <taxon>Saccharomycotina</taxon>
        <taxon>Dipodascomycetes</taxon>
        <taxon>Dipodascales</taxon>
        <taxon>Dipodascaceae</taxon>
        <taxon>Magnusiomyces</taxon>
    </lineage>
</organism>
<dbReference type="InterPro" id="IPR034586">
    <property type="entry name" value="Bfa1/Byr4"/>
</dbReference>
<evidence type="ECO:0000313" key="3">
    <source>
        <dbReference type="Proteomes" id="UP000398389"/>
    </source>
</evidence>
<keyword evidence="3" id="KW-1185">Reference proteome</keyword>
<dbReference type="GeneID" id="43580154"/>
<dbReference type="GO" id="GO:1990334">
    <property type="term" value="C:Bfa1-Bub2 complex"/>
    <property type="evidence" value="ECO:0007669"/>
    <property type="project" value="InterPro"/>
</dbReference>
<feature type="region of interest" description="Disordered" evidence="1">
    <location>
        <begin position="240"/>
        <end position="263"/>
    </location>
</feature>
<evidence type="ECO:0000256" key="1">
    <source>
        <dbReference type="SAM" id="MobiDB-lite"/>
    </source>
</evidence>
<dbReference type="PANTHER" id="PTHR35140">
    <property type="entry name" value="MITOTIC CHECK POINT PROTEIN BFA1"/>
    <property type="match status" value="1"/>
</dbReference>
<feature type="region of interest" description="Disordered" evidence="1">
    <location>
        <begin position="476"/>
        <end position="498"/>
    </location>
</feature>
<feature type="region of interest" description="Disordered" evidence="1">
    <location>
        <begin position="39"/>
        <end position="58"/>
    </location>
</feature>
<dbReference type="OrthoDB" id="4096870at2759"/>
<name>A0A5E8BBC5_9ASCO</name>
<dbReference type="RefSeq" id="XP_031851945.1">
    <property type="nucleotide sequence ID" value="XM_031996054.1"/>
</dbReference>
<accession>A0A5E8BBC5</accession>
<gene>
    <name evidence="2" type="ORF">SAPINGB_P001331</name>
</gene>
<reference evidence="2 3" key="1">
    <citation type="submission" date="2019-09" db="EMBL/GenBank/DDBJ databases">
        <authorList>
            <person name="Brejova B."/>
        </authorList>
    </citation>
    <scope>NUCLEOTIDE SEQUENCE [LARGE SCALE GENOMIC DNA]</scope>
</reference>
<evidence type="ECO:0000313" key="2">
    <source>
        <dbReference type="EMBL" id="VVT46675.1"/>
    </source>
</evidence>
<protein>
    <submittedName>
        <fullName evidence="2">Uncharacterized protein</fullName>
    </submittedName>
</protein>
<feature type="compositionally biased region" description="Polar residues" evidence="1">
    <location>
        <begin position="476"/>
        <end position="488"/>
    </location>
</feature>